<dbReference type="InterPro" id="IPR050382">
    <property type="entry name" value="MFS_Na/Anion_cotransporter"/>
</dbReference>
<feature type="domain" description="Major facilitator superfamily (MFS) profile" evidence="9">
    <location>
        <begin position="50"/>
        <end position="466"/>
    </location>
</feature>
<organism evidence="10 11">
    <name type="scientific">Pseudomonas iridis</name>
    <dbReference type="NCBI Taxonomy" id="2710587"/>
    <lineage>
        <taxon>Bacteria</taxon>
        <taxon>Pseudomonadati</taxon>
        <taxon>Pseudomonadota</taxon>
        <taxon>Gammaproteobacteria</taxon>
        <taxon>Pseudomonadales</taxon>
        <taxon>Pseudomonadaceae</taxon>
        <taxon>Pseudomonas</taxon>
    </lineage>
</organism>
<dbReference type="SUPFAM" id="SSF103473">
    <property type="entry name" value="MFS general substrate transporter"/>
    <property type="match status" value="1"/>
</dbReference>
<evidence type="ECO:0000256" key="1">
    <source>
        <dbReference type="ARBA" id="ARBA00004651"/>
    </source>
</evidence>
<dbReference type="Proteomes" id="UP001617296">
    <property type="component" value="Unassembled WGS sequence"/>
</dbReference>
<name>A0ABW8DRJ5_9PSED</name>
<sequence length="490" mass="53591">MTDTPRRLHRWQASSHKSQTKEDSPAHKNNQWEYIYMQPTQKPTHVRYLILLMLFLVTTINYADRATIAIAGSSLQKDLGIDAVTLGYIFSAFGWAYVAGQIPGGWLLDRFGSKKVYALSIFTWSLFTVLQGFVGEFGMSTAIVALFMLRFLVGLAEAPSFPGNARIVAAWFPTAERGTASAIFNSAQYFATVLFAPLMGWIVYSFGWEHVFIVMGILGIVFSLIWLKVIHSPREHPSINDAEFKHIADNGGMVDMDQRGKKSDGPKWDYIRQLLTNRMMLGVYLGQYCINGITYFFLTWFPVYLVQERGMTILKAGFIASLPAICGFIGGVLGGVISDYLLRKGHSLTFARKAPIIAGLLVSSSIVACNYVDVEWMVVGFMALAFFGKGVGALGWAVVSDTSPKQIAGLSGGLFNTFGNIASITTPIVIGYIISSTGSFKWALVFVGANALVAVFSYLVIVGPIKRVVLKEPPTTGGAEASGKLSQAHS</sequence>
<keyword evidence="2" id="KW-1003">Cell membrane</keyword>
<feature type="transmembrane region" description="Helical" evidence="8">
    <location>
        <begin position="116"/>
        <end position="134"/>
    </location>
</feature>
<evidence type="ECO:0000313" key="10">
    <source>
        <dbReference type="EMBL" id="MFJ2289844.1"/>
    </source>
</evidence>
<dbReference type="InterPro" id="IPR000849">
    <property type="entry name" value="Sugar_P_transporter"/>
</dbReference>
<evidence type="ECO:0000256" key="5">
    <source>
        <dbReference type="ARBA" id="ARBA00023136"/>
    </source>
</evidence>
<comment type="subcellular location">
    <subcellularLocation>
        <location evidence="1">Cell membrane</location>
        <topology evidence="1">Multi-pass membrane protein</topology>
    </subcellularLocation>
</comment>
<dbReference type="CDD" id="cd17319">
    <property type="entry name" value="MFS_ExuT_GudP_like"/>
    <property type="match status" value="1"/>
</dbReference>
<proteinExistence type="inferred from homology"/>
<feature type="transmembrane region" description="Helical" evidence="8">
    <location>
        <begin position="354"/>
        <end position="372"/>
    </location>
</feature>
<dbReference type="PANTHER" id="PTHR11662">
    <property type="entry name" value="SOLUTE CARRIER FAMILY 17"/>
    <property type="match status" value="1"/>
</dbReference>
<dbReference type="NCBIfam" id="TIGR00893">
    <property type="entry name" value="2A0114"/>
    <property type="match status" value="1"/>
</dbReference>
<feature type="transmembrane region" description="Helical" evidence="8">
    <location>
        <begin position="182"/>
        <end position="204"/>
    </location>
</feature>
<dbReference type="PANTHER" id="PTHR11662:SF399">
    <property type="entry name" value="FI19708P1-RELATED"/>
    <property type="match status" value="1"/>
</dbReference>
<dbReference type="PROSITE" id="PS50850">
    <property type="entry name" value="MFS"/>
    <property type="match status" value="1"/>
</dbReference>
<evidence type="ECO:0000313" key="11">
    <source>
        <dbReference type="Proteomes" id="UP001617296"/>
    </source>
</evidence>
<dbReference type="InterPro" id="IPR036259">
    <property type="entry name" value="MFS_trans_sf"/>
</dbReference>
<dbReference type="Gene3D" id="1.20.1250.20">
    <property type="entry name" value="MFS general substrate transporter like domains"/>
    <property type="match status" value="2"/>
</dbReference>
<keyword evidence="4 8" id="KW-1133">Transmembrane helix</keyword>
<dbReference type="PIRSF" id="PIRSF002808">
    <property type="entry name" value="Hexose_phosphate_transp"/>
    <property type="match status" value="1"/>
</dbReference>
<feature type="transmembrane region" description="Helical" evidence="8">
    <location>
        <begin position="83"/>
        <end position="104"/>
    </location>
</feature>
<feature type="transmembrane region" description="Helical" evidence="8">
    <location>
        <begin position="318"/>
        <end position="342"/>
    </location>
</feature>
<feature type="transmembrane region" description="Helical" evidence="8">
    <location>
        <begin position="46"/>
        <end position="63"/>
    </location>
</feature>
<keyword evidence="11" id="KW-1185">Reference proteome</keyword>
<accession>A0ABW8DRJ5</accession>
<evidence type="ECO:0000256" key="8">
    <source>
        <dbReference type="SAM" id="Phobius"/>
    </source>
</evidence>
<dbReference type="Pfam" id="PF07690">
    <property type="entry name" value="MFS_1"/>
    <property type="match status" value="1"/>
</dbReference>
<keyword evidence="3 8" id="KW-0812">Transmembrane</keyword>
<evidence type="ECO:0000256" key="3">
    <source>
        <dbReference type="ARBA" id="ARBA00022692"/>
    </source>
</evidence>
<dbReference type="EMBL" id="JBIUVY010000082">
    <property type="protein sequence ID" value="MFJ2289844.1"/>
    <property type="molecule type" value="Genomic_DNA"/>
</dbReference>
<dbReference type="RefSeq" id="WP_150595058.1">
    <property type="nucleotide sequence ID" value="NZ_JALKQL010000010.1"/>
</dbReference>
<keyword evidence="5 8" id="KW-0472">Membrane</keyword>
<feature type="transmembrane region" description="Helical" evidence="8">
    <location>
        <begin position="411"/>
        <end position="434"/>
    </location>
</feature>
<protein>
    <submittedName>
        <fullName evidence="10">MFS transporter</fullName>
    </submittedName>
</protein>
<gene>
    <name evidence="10" type="ORF">ACIOUF_26410</name>
</gene>
<comment type="caution">
    <text evidence="10">The sequence shown here is derived from an EMBL/GenBank/DDBJ whole genome shotgun (WGS) entry which is preliminary data.</text>
</comment>
<feature type="region of interest" description="Disordered" evidence="7">
    <location>
        <begin position="1"/>
        <end position="26"/>
    </location>
</feature>
<comment type="similarity">
    <text evidence="6">Belongs to the major facilitator superfamily. Phthalate permease family.</text>
</comment>
<feature type="transmembrane region" description="Helical" evidence="8">
    <location>
        <begin position="210"/>
        <end position="230"/>
    </location>
</feature>
<feature type="transmembrane region" description="Helical" evidence="8">
    <location>
        <begin position="440"/>
        <end position="461"/>
    </location>
</feature>
<evidence type="ECO:0000256" key="6">
    <source>
        <dbReference type="ARBA" id="ARBA00038514"/>
    </source>
</evidence>
<evidence type="ECO:0000259" key="9">
    <source>
        <dbReference type="PROSITE" id="PS50850"/>
    </source>
</evidence>
<dbReference type="InterPro" id="IPR020846">
    <property type="entry name" value="MFS_dom"/>
</dbReference>
<evidence type="ECO:0000256" key="2">
    <source>
        <dbReference type="ARBA" id="ARBA00022475"/>
    </source>
</evidence>
<reference evidence="10 11" key="1">
    <citation type="submission" date="2024-10" db="EMBL/GenBank/DDBJ databases">
        <title>The Natural Products Discovery Center: Release of the First 8490 Sequenced Strains for Exploring Actinobacteria Biosynthetic Diversity.</title>
        <authorList>
            <person name="Kalkreuter E."/>
            <person name="Kautsar S.A."/>
            <person name="Yang D."/>
            <person name="Bader C.D."/>
            <person name="Teijaro C.N."/>
            <person name="Fluegel L."/>
            <person name="Davis C.M."/>
            <person name="Simpson J.R."/>
            <person name="Lauterbach L."/>
            <person name="Steele A.D."/>
            <person name="Gui C."/>
            <person name="Meng S."/>
            <person name="Li G."/>
            <person name="Viehrig K."/>
            <person name="Ye F."/>
            <person name="Su P."/>
            <person name="Kiefer A.F."/>
            <person name="Nichols A."/>
            <person name="Cepeda A.J."/>
            <person name="Yan W."/>
            <person name="Fan B."/>
            <person name="Jiang Y."/>
            <person name="Adhikari A."/>
            <person name="Zheng C.-J."/>
            <person name="Schuster L."/>
            <person name="Cowan T.M."/>
            <person name="Smanski M.J."/>
            <person name="Chevrette M.G."/>
            <person name="De Carvalho L.P.S."/>
            <person name="Shen B."/>
        </authorList>
    </citation>
    <scope>NUCLEOTIDE SEQUENCE [LARGE SCALE GENOMIC DNA]</scope>
    <source>
        <strain evidence="10 11">NPDC087689</strain>
    </source>
</reference>
<feature type="transmembrane region" description="Helical" evidence="8">
    <location>
        <begin position="281"/>
        <end position="306"/>
    </location>
</feature>
<evidence type="ECO:0000256" key="4">
    <source>
        <dbReference type="ARBA" id="ARBA00022989"/>
    </source>
</evidence>
<evidence type="ECO:0000256" key="7">
    <source>
        <dbReference type="SAM" id="MobiDB-lite"/>
    </source>
</evidence>
<feature type="transmembrane region" description="Helical" evidence="8">
    <location>
        <begin position="378"/>
        <end position="399"/>
    </location>
</feature>
<dbReference type="InterPro" id="IPR011701">
    <property type="entry name" value="MFS"/>
</dbReference>